<sequence>MKDTPLTNSDYELYMDGSSYLKNGQRYPRAAITTEHQSLQAIQAIRKKAKLLADQRPQPKTASPPALDIELGDWIWTKKFNKETLEPTWEGPHFVILSTSTAFKVAGRKHWIHNTQQSYKDTLRAS</sequence>
<feature type="domain" description="Murine leukemia virus integrase C-terminal" evidence="6">
    <location>
        <begin position="71"/>
        <end position="117"/>
    </location>
</feature>
<dbReference type="Proteomes" id="UP000550707">
    <property type="component" value="Unassembled WGS sequence"/>
</dbReference>
<keyword evidence="3" id="KW-0540">Nuclease</keyword>
<evidence type="ECO:0000259" key="6">
    <source>
        <dbReference type="Pfam" id="PF18697"/>
    </source>
</evidence>
<proteinExistence type="predicted"/>
<keyword evidence="5" id="KW-0378">Hydrolase</keyword>
<dbReference type="EMBL" id="JACASF010000030">
    <property type="protein sequence ID" value="KAF6398597.1"/>
    <property type="molecule type" value="Genomic_DNA"/>
</dbReference>
<dbReference type="AlphaFoldDB" id="A0A7J8BI89"/>
<accession>A0A7J8BI89</accession>
<dbReference type="Pfam" id="PF18697">
    <property type="entry name" value="MLVIN_C"/>
    <property type="match status" value="1"/>
</dbReference>
<protein>
    <recommendedName>
        <fullName evidence="6">Murine leukemia virus integrase C-terminal domain-containing protein</fullName>
    </recommendedName>
</protein>
<dbReference type="GO" id="GO:0016787">
    <property type="term" value="F:hydrolase activity"/>
    <property type="evidence" value="ECO:0007669"/>
    <property type="project" value="UniProtKB-KW"/>
</dbReference>
<evidence type="ECO:0000256" key="5">
    <source>
        <dbReference type="ARBA" id="ARBA00022801"/>
    </source>
</evidence>
<evidence type="ECO:0000256" key="2">
    <source>
        <dbReference type="ARBA" id="ARBA00022695"/>
    </source>
</evidence>
<name>A0A7J8BI89_MOLMO</name>
<evidence type="ECO:0000256" key="4">
    <source>
        <dbReference type="ARBA" id="ARBA00022759"/>
    </source>
</evidence>
<dbReference type="Gene3D" id="2.30.30.850">
    <property type="match status" value="1"/>
</dbReference>
<gene>
    <name evidence="7" type="ORF">HJG59_010442</name>
</gene>
<comment type="caution">
    <text evidence="7">The sequence shown here is derived from an EMBL/GenBank/DDBJ whole genome shotgun (WGS) entry which is preliminary data.</text>
</comment>
<dbReference type="InterPro" id="IPR040643">
    <property type="entry name" value="MLVIN_C"/>
</dbReference>
<evidence type="ECO:0000256" key="3">
    <source>
        <dbReference type="ARBA" id="ARBA00022722"/>
    </source>
</evidence>
<evidence type="ECO:0000256" key="1">
    <source>
        <dbReference type="ARBA" id="ARBA00022679"/>
    </source>
</evidence>
<reference evidence="7 8" key="1">
    <citation type="journal article" date="2020" name="Nature">
        <title>Six reference-quality genomes reveal evolution of bat adaptations.</title>
        <authorList>
            <person name="Jebb D."/>
            <person name="Huang Z."/>
            <person name="Pippel M."/>
            <person name="Hughes G.M."/>
            <person name="Lavrichenko K."/>
            <person name="Devanna P."/>
            <person name="Winkler S."/>
            <person name="Jermiin L.S."/>
            <person name="Skirmuntt E.C."/>
            <person name="Katzourakis A."/>
            <person name="Burkitt-Gray L."/>
            <person name="Ray D.A."/>
            <person name="Sullivan K.A.M."/>
            <person name="Roscito J.G."/>
            <person name="Kirilenko B.M."/>
            <person name="Davalos L.M."/>
            <person name="Corthals A.P."/>
            <person name="Power M.L."/>
            <person name="Jones G."/>
            <person name="Ransome R.D."/>
            <person name="Dechmann D.K.N."/>
            <person name="Locatelli A.G."/>
            <person name="Puechmaille S.J."/>
            <person name="Fedrigo O."/>
            <person name="Jarvis E.D."/>
            <person name="Hiller M."/>
            <person name="Vernes S.C."/>
            <person name="Myers E.W."/>
            <person name="Teeling E.C."/>
        </authorList>
    </citation>
    <scope>NUCLEOTIDE SEQUENCE [LARGE SCALE GENOMIC DNA]</scope>
    <source>
        <strain evidence="7">MMolMol1</strain>
        <tissue evidence="7">Muscle</tissue>
    </source>
</reference>
<keyword evidence="8" id="KW-1185">Reference proteome</keyword>
<dbReference type="InParanoid" id="A0A7J8BI89"/>
<evidence type="ECO:0000313" key="7">
    <source>
        <dbReference type="EMBL" id="KAF6398597.1"/>
    </source>
</evidence>
<keyword evidence="4" id="KW-0255">Endonuclease</keyword>
<organism evidence="7 8">
    <name type="scientific">Molossus molossus</name>
    <name type="common">Pallas' mastiff bat</name>
    <name type="synonym">Vespertilio molossus</name>
    <dbReference type="NCBI Taxonomy" id="27622"/>
    <lineage>
        <taxon>Eukaryota</taxon>
        <taxon>Metazoa</taxon>
        <taxon>Chordata</taxon>
        <taxon>Craniata</taxon>
        <taxon>Vertebrata</taxon>
        <taxon>Euteleostomi</taxon>
        <taxon>Mammalia</taxon>
        <taxon>Eutheria</taxon>
        <taxon>Laurasiatheria</taxon>
        <taxon>Chiroptera</taxon>
        <taxon>Yangochiroptera</taxon>
        <taxon>Molossidae</taxon>
        <taxon>Molossus</taxon>
    </lineage>
</organism>
<keyword evidence="1" id="KW-0808">Transferase</keyword>
<keyword evidence="2" id="KW-0548">Nucleotidyltransferase</keyword>
<dbReference type="GO" id="GO:0016779">
    <property type="term" value="F:nucleotidyltransferase activity"/>
    <property type="evidence" value="ECO:0007669"/>
    <property type="project" value="UniProtKB-KW"/>
</dbReference>
<dbReference type="GO" id="GO:0004519">
    <property type="term" value="F:endonuclease activity"/>
    <property type="evidence" value="ECO:0007669"/>
    <property type="project" value="UniProtKB-KW"/>
</dbReference>
<evidence type="ECO:0000313" key="8">
    <source>
        <dbReference type="Proteomes" id="UP000550707"/>
    </source>
</evidence>